<feature type="repeat" description="WD" evidence="1">
    <location>
        <begin position="158"/>
        <end position="200"/>
    </location>
</feature>
<reference evidence="3" key="3">
    <citation type="submission" date="2025-09" db="UniProtKB">
        <authorList>
            <consortium name="Ensembl"/>
        </authorList>
    </citation>
    <scope>IDENTIFICATION</scope>
</reference>
<keyword evidence="1" id="KW-0853">WD repeat</keyword>
<dbReference type="PROSITE" id="PS50082">
    <property type="entry name" value="WD_REPEATS_2"/>
    <property type="match status" value="3"/>
</dbReference>
<feature type="repeat" description="WD" evidence="1">
    <location>
        <begin position="535"/>
        <end position="566"/>
    </location>
</feature>
<dbReference type="GeneTree" id="ENSGT00390000012017"/>
<evidence type="ECO:0000313" key="3">
    <source>
        <dbReference type="Ensembl" id="ENSSFOP00015003398.1"/>
    </source>
</evidence>
<gene>
    <name evidence="3" type="primary">wdr27</name>
</gene>
<evidence type="ECO:0000256" key="1">
    <source>
        <dbReference type="PROSITE-ProRule" id="PRU00221"/>
    </source>
</evidence>
<dbReference type="InterPro" id="IPR036322">
    <property type="entry name" value="WD40_repeat_dom_sf"/>
</dbReference>
<proteinExistence type="predicted"/>
<evidence type="ECO:0008006" key="5">
    <source>
        <dbReference type="Google" id="ProtNLM"/>
    </source>
</evidence>
<dbReference type="Proteomes" id="UP000694397">
    <property type="component" value="Chromosome 8"/>
</dbReference>
<sequence>MWGHSGEKSLEDECPVVTERFASSCGVLVSRVQLACCPTHCAYPWQGKELRVHSTTHQELEPLHLIGHHENISAVIFGNGTNPLTLYSASRDYIISWDIERCYSSAEKGVIAQGTVIGTLLGNVHHLSMCPGDKRAAACVADKIYILSTKKEEVLQVLEGHLGSVTSAEFCSWDENIVISVSEDRTFVVWDLIKEDIIYQSAVLSAFPLLSLNLCEENRQLIIGSADEQVWCFTLPDDHKCCLVSKTDLHKVAQRRQKLLDGKTEHAGRPQRKHTDGMETSKPVLRIAAFRLWLDSSEKQDRSRSCFWMGSYDGLYLINMATSELYSALVLRDHTNLSISMAASWTIAYRENGNALCMVASLFDPCVALLEVRVHGLLDSHSGLSGLENLSVIPSTPPMPESPLKAELIRKDSRNTSKKTDVKGGVKNHPLVFHSCIKSSGYTAPNRRTMFNPETNKKNNPRPVKSKKTNGRLFVDYPANTAAPSVLHAQLSMADRPTPICSLQYSGDGKQILCGLRDGSALLYKSSLADASTIYTGHDGPVSTVGWCHSRQWFLTAAEDRTLKVWPAGVQEPALTLGSDRFPMPVKCAQFFYLDKFLLLASASTLYLYLYHLDVARDDIRRYQQKSLVKLAGTFQTSTGTNITCATAINEFYSYIVLVCGKDRSVTIFDMNTGSISASIPDSHTKAAHHISQNKGSMFCSQDAESYNLFLTSAITDGVKLWDMRTLRCARRFESHQNRCHPCTAAFSPCGRYIATGSEDSCAYLYDIRSSGYLHKLQRHSDVVLNVAFNPSAPELLTGTLDGKLQLFRPSDGAAVSATGS</sequence>
<name>A0A8C9R2Z9_SCLFO</name>
<evidence type="ECO:0000313" key="4">
    <source>
        <dbReference type="Proteomes" id="UP000694397"/>
    </source>
</evidence>
<feature type="region of interest" description="Disordered" evidence="2">
    <location>
        <begin position="447"/>
        <end position="468"/>
    </location>
</feature>
<dbReference type="RefSeq" id="XP_018621607.1">
    <property type="nucleotide sequence ID" value="XM_018766091.1"/>
</dbReference>
<evidence type="ECO:0000256" key="2">
    <source>
        <dbReference type="SAM" id="MobiDB-lite"/>
    </source>
</evidence>
<reference evidence="3 4" key="1">
    <citation type="submission" date="2019-04" db="EMBL/GenBank/DDBJ databases">
        <authorList>
            <consortium name="Wellcome Sanger Institute Data Sharing"/>
        </authorList>
    </citation>
    <scope>NUCLEOTIDE SEQUENCE [LARGE SCALE GENOMIC DNA]</scope>
</reference>
<keyword evidence="4" id="KW-1185">Reference proteome</keyword>
<dbReference type="InterPro" id="IPR001680">
    <property type="entry name" value="WD40_rpt"/>
</dbReference>
<organism evidence="3 4">
    <name type="scientific">Scleropages formosus</name>
    <name type="common">Asian bonytongue</name>
    <name type="synonym">Osteoglossum formosum</name>
    <dbReference type="NCBI Taxonomy" id="113540"/>
    <lineage>
        <taxon>Eukaryota</taxon>
        <taxon>Metazoa</taxon>
        <taxon>Chordata</taxon>
        <taxon>Craniata</taxon>
        <taxon>Vertebrata</taxon>
        <taxon>Euteleostomi</taxon>
        <taxon>Actinopterygii</taxon>
        <taxon>Neopterygii</taxon>
        <taxon>Teleostei</taxon>
        <taxon>Osteoglossocephala</taxon>
        <taxon>Osteoglossomorpha</taxon>
        <taxon>Osteoglossiformes</taxon>
        <taxon>Osteoglossidae</taxon>
        <taxon>Scleropages</taxon>
    </lineage>
</organism>
<dbReference type="OrthoDB" id="20669at2759"/>
<dbReference type="InterPro" id="IPR042411">
    <property type="entry name" value="WDR27"/>
</dbReference>
<dbReference type="InterPro" id="IPR015943">
    <property type="entry name" value="WD40/YVTN_repeat-like_dom_sf"/>
</dbReference>
<dbReference type="Pfam" id="PF00400">
    <property type="entry name" value="WD40"/>
    <property type="match status" value="4"/>
</dbReference>
<dbReference type="KEGG" id="sfm:108942632"/>
<accession>A0A8C9R2Z9</accession>
<reference evidence="3" key="2">
    <citation type="submission" date="2025-08" db="UniProtKB">
        <authorList>
            <consortium name="Ensembl"/>
        </authorList>
    </citation>
    <scope>IDENTIFICATION</scope>
</reference>
<dbReference type="Ensembl" id="ENSSFOT00015003454.2">
    <property type="protein sequence ID" value="ENSSFOP00015003398.1"/>
    <property type="gene ID" value="ENSSFOG00015002220.2"/>
</dbReference>
<dbReference type="SMART" id="SM00320">
    <property type="entry name" value="WD40"/>
    <property type="match status" value="8"/>
</dbReference>
<dbReference type="PROSITE" id="PS50294">
    <property type="entry name" value="WD_REPEATS_REGION"/>
    <property type="match status" value="1"/>
</dbReference>
<feature type="repeat" description="WD" evidence="1">
    <location>
        <begin position="777"/>
        <end position="818"/>
    </location>
</feature>
<dbReference type="GeneID" id="108942632"/>
<dbReference type="PANTHER" id="PTHR44525:SF1">
    <property type="entry name" value="WD REPEAT-CONTAINING PROTEIN 27"/>
    <property type="match status" value="1"/>
</dbReference>
<dbReference type="Gene3D" id="2.130.10.10">
    <property type="entry name" value="YVTN repeat-like/Quinoprotein amine dehydrogenase"/>
    <property type="match status" value="3"/>
</dbReference>
<dbReference type="AlphaFoldDB" id="A0A8C9R2Z9"/>
<dbReference type="PANTHER" id="PTHR44525">
    <property type="entry name" value="WD REPEAT-CONTAINING PROTEIN 27"/>
    <property type="match status" value="1"/>
</dbReference>
<protein>
    <recommendedName>
        <fullName evidence="5">WD repeat-containing protein 27-like</fullName>
    </recommendedName>
</protein>
<dbReference type="RefSeq" id="XP_018621608.1">
    <property type="nucleotide sequence ID" value="XM_018766092.1"/>
</dbReference>
<dbReference type="SUPFAM" id="SSF50978">
    <property type="entry name" value="WD40 repeat-like"/>
    <property type="match status" value="2"/>
</dbReference>
<dbReference type="CTD" id="253769"/>